<dbReference type="InterPro" id="IPR007891">
    <property type="entry name" value="CHASE3"/>
</dbReference>
<name>A0A917E807_9HYPH</name>
<evidence type="ECO:0000313" key="4">
    <source>
        <dbReference type="Proteomes" id="UP000644699"/>
    </source>
</evidence>
<comment type="caution">
    <text evidence="3">The sequence shown here is derived from an EMBL/GenBank/DDBJ whole genome shotgun (WGS) entry which is preliminary data.</text>
</comment>
<feature type="transmembrane region" description="Helical" evidence="1">
    <location>
        <begin position="20"/>
        <end position="39"/>
    </location>
</feature>
<reference evidence="3" key="1">
    <citation type="journal article" date="2014" name="Int. J. Syst. Evol. Microbiol.">
        <title>Complete genome sequence of Corynebacterium casei LMG S-19264T (=DSM 44701T), isolated from a smear-ripened cheese.</title>
        <authorList>
            <consortium name="US DOE Joint Genome Institute (JGI-PGF)"/>
            <person name="Walter F."/>
            <person name="Albersmeier A."/>
            <person name="Kalinowski J."/>
            <person name="Ruckert C."/>
        </authorList>
    </citation>
    <scope>NUCLEOTIDE SEQUENCE</scope>
    <source>
        <strain evidence="3">CGMCC 1.15367</strain>
    </source>
</reference>
<dbReference type="Pfam" id="PF05227">
    <property type="entry name" value="CHASE3"/>
    <property type="match status" value="1"/>
</dbReference>
<keyword evidence="1" id="KW-0472">Membrane</keyword>
<evidence type="ECO:0000256" key="1">
    <source>
        <dbReference type="SAM" id="Phobius"/>
    </source>
</evidence>
<accession>A0A917E807</accession>
<dbReference type="EMBL" id="BMIQ01000005">
    <property type="protein sequence ID" value="GGE12243.1"/>
    <property type="molecule type" value="Genomic_DNA"/>
</dbReference>
<dbReference type="CDD" id="cd19410">
    <property type="entry name" value="HK9-like_sensor"/>
    <property type="match status" value="1"/>
</dbReference>
<keyword evidence="1" id="KW-0812">Transmembrane</keyword>
<feature type="domain" description="CHASE3" evidence="2">
    <location>
        <begin position="48"/>
        <end position="181"/>
    </location>
</feature>
<dbReference type="Proteomes" id="UP000644699">
    <property type="component" value="Unassembled WGS sequence"/>
</dbReference>
<dbReference type="RefSeq" id="WP_188910632.1">
    <property type="nucleotide sequence ID" value="NZ_BMIQ01000005.1"/>
</dbReference>
<evidence type="ECO:0000313" key="3">
    <source>
        <dbReference type="EMBL" id="GGE12243.1"/>
    </source>
</evidence>
<keyword evidence="1" id="KW-1133">Transmembrane helix</keyword>
<reference evidence="3" key="2">
    <citation type="submission" date="2020-09" db="EMBL/GenBank/DDBJ databases">
        <authorList>
            <person name="Sun Q."/>
            <person name="Zhou Y."/>
        </authorList>
    </citation>
    <scope>NUCLEOTIDE SEQUENCE</scope>
    <source>
        <strain evidence="3">CGMCC 1.15367</strain>
    </source>
</reference>
<protein>
    <recommendedName>
        <fullName evidence="2">CHASE3 domain-containing protein</fullName>
    </recommendedName>
</protein>
<proteinExistence type="predicted"/>
<keyword evidence="4" id="KW-1185">Reference proteome</keyword>
<sequence>MADWSWRRLRRDVLTTPVLLRSIPVGIVIAAGVLATGWTHSLLSRHQDLVVHTFEVIDTTKDVLIGLDDAETGQRGYLLSGDRRYLDPYDKALDRLVRLRATLKDGIADSADQVARVARLDGLIDTKLGELRDSIRLHDDEGFEAARRREIAMMEQATMDAIRHIIGDITEREKALLAARQIEVSRDERRIRWVAVLIALASFLTRAGVEVYLARTARATAARPVR</sequence>
<organism evidence="3 4">
    <name type="scientific">Aureimonas endophytica</name>
    <dbReference type="NCBI Taxonomy" id="2027858"/>
    <lineage>
        <taxon>Bacteria</taxon>
        <taxon>Pseudomonadati</taxon>
        <taxon>Pseudomonadota</taxon>
        <taxon>Alphaproteobacteria</taxon>
        <taxon>Hyphomicrobiales</taxon>
        <taxon>Aurantimonadaceae</taxon>
        <taxon>Aureimonas</taxon>
    </lineage>
</organism>
<dbReference type="AlphaFoldDB" id="A0A917E807"/>
<gene>
    <name evidence="3" type="ORF">GCM10011390_34260</name>
</gene>
<evidence type="ECO:0000259" key="2">
    <source>
        <dbReference type="Pfam" id="PF05227"/>
    </source>
</evidence>